<feature type="region of interest" description="Disordered" evidence="13">
    <location>
        <begin position="481"/>
        <end position="507"/>
    </location>
</feature>
<dbReference type="InterPro" id="IPR036259">
    <property type="entry name" value="MFS_trans_sf"/>
</dbReference>
<feature type="transmembrane region" description="Helical" evidence="14">
    <location>
        <begin position="206"/>
        <end position="225"/>
    </location>
</feature>
<evidence type="ECO:0000259" key="15">
    <source>
        <dbReference type="PROSITE" id="PS50114"/>
    </source>
</evidence>
<evidence type="ECO:0000256" key="10">
    <source>
        <dbReference type="ARBA" id="ARBA00023163"/>
    </source>
</evidence>
<dbReference type="Pfam" id="PF00320">
    <property type="entry name" value="GATA"/>
    <property type="match status" value="1"/>
</dbReference>
<dbReference type="SMR" id="A0A3Q7EZE1"/>
<dbReference type="InterPro" id="IPR005828">
    <property type="entry name" value="MFS_sugar_transport-like"/>
</dbReference>
<keyword evidence="3" id="KW-0813">Transport</keyword>
<feature type="domain" description="GATA-type" evidence="15">
    <location>
        <begin position="551"/>
        <end position="587"/>
    </location>
</feature>
<evidence type="ECO:0000256" key="9">
    <source>
        <dbReference type="ARBA" id="ARBA00023136"/>
    </source>
</evidence>
<dbReference type="PROSITE" id="PS50114">
    <property type="entry name" value="GATA_ZN_FINGER_2"/>
    <property type="match status" value="1"/>
</dbReference>
<dbReference type="AlphaFoldDB" id="A0A3Q7EZE1"/>
<evidence type="ECO:0000313" key="18">
    <source>
        <dbReference type="Proteomes" id="UP000004994"/>
    </source>
</evidence>
<evidence type="ECO:0000256" key="8">
    <source>
        <dbReference type="ARBA" id="ARBA00023125"/>
    </source>
</evidence>
<dbReference type="Pfam" id="PF00083">
    <property type="entry name" value="Sugar_tr"/>
    <property type="match status" value="1"/>
</dbReference>
<dbReference type="GO" id="GO:0006355">
    <property type="term" value="P:regulation of DNA-templated transcription"/>
    <property type="evidence" value="ECO:0007669"/>
    <property type="project" value="InterPro"/>
</dbReference>
<dbReference type="GO" id="GO:0055085">
    <property type="term" value="P:transmembrane transport"/>
    <property type="evidence" value="ECO:0000318"/>
    <property type="project" value="GO_Central"/>
</dbReference>
<evidence type="ECO:0008006" key="19">
    <source>
        <dbReference type="Google" id="ProtNLM"/>
    </source>
</evidence>
<keyword evidence="12" id="KW-0863">Zinc-finger</keyword>
<dbReference type="FunFam" id="1.20.1250.20:FF:000043">
    <property type="entry name" value="sugar transporter ERD6-like 6"/>
    <property type="match status" value="1"/>
</dbReference>
<dbReference type="GO" id="GO:0051119">
    <property type="term" value="F:sugar transmembrane transporter activity"/>
    <property type="evidence" value="ECO:0007669"/>
    <property type="project" value="InterPro"/>
</dbReference>
<evidence type="ECO:0000256" key="4">
    <source>
        <dbReference type="ARBA" id="ARBA00022597"/>
    </source>
</evidence>
<dbReference type="NCBIfam" id="TIGR00879">
    <property type="entry name" value="SP"/>
    <property type="match status" value="1"/>
</dbReference>
<dbReference type="Gene3D" id="1.20.1250.20">
    <property type="entry name" value="MFS general substrate transporter like domains"/>
    <property type="match status" value="1"/>
</dbReference>
<dbReference type="Gramene" id="Solyc02g062750.3.1">
    <property type="protein sequence ID" value="Solyc02g062750.3.1"/>
    <property type="gene ID" value="Solyc02g062750.3"/>
</dbReference>
<evidence type="ECO:0000256" key="14">
    <source>
        <dbReference type="SAM" id="Phobius"/>
    </source>
</evidence>
<feature type="transmembrane region" description="Helical" evidence="14">
    <location>
        <begin position="78"/>
        <end position="99"/>
    </location>
</feature>
<comment type="similarity">
    <text evidence="2">Belongs to the major facilitator superfamily. Sugar transporter (TC 2.A.1.1) family.</text>
</comment>
<keyword evidence="5 14" id="KW-0812">Transmembrane</keyword>
<evidence type="ECO:0000256" key="11">
    <source>
        <dbReference type="ARBA" id="ARBA00044504"/>
    </source>
</evidence>
<dbReference type="InterPro" id="IPR005829">
    <property type="entry name" value="Sugar_transporter_CS"/>
</dbReference>
<name>A0A3Q7EZE1_SOLLC</name>
<dbReference type="SUPFAM" id="SSF103473">
    <property type="entry name" value="MFS general substrate transporter"/>
    <property type="match status" value="1"/>
</dbReference>
<feature type="transmembrane region" description="Helical" evidence="14">
    <location>
        <begin position="379"/>
        <end position="401"/>
    </location>
</feature>
<feature type="region of interest" description="Disordered" evidence="13">
    <location>
        <begin position="520"/>
        <end position="547"/>
    </location>
</feature>
<dbReference type="PANTHER" id="PTHR48021">
    <property type="match status" value="1"/>
</dbReference>
<dbReference type="PROSITE" id="PS00344">
    <property type="entry name" value="GATA_ZN_FINGER_1"/>
    <property type="match status" value="1"/>
</dbReference>
<dbReference type="PROSITE" id="PS00217">
    <property type="entry name" value="SUGAR_TRANSPORT_2"/>
    <property type="match status" value="1"/>
</dbReference>
<keyword evidence="6 14" id="KW-1133">Transmembrane helix</keyword>
<evidence type="ECO:0000256" key="12">
    <source>
        <dbReference type="PROSITE-ProRule" id="PRU00094"/>
    </source>
</evidence>
<feature type="transmembrane region" description="Helical" evidence="14">
    <location>
        <begin position="172"/>
        <end position="194"/>
    </location>
</feature>
<reference evidence="17" key="2">
    <citation type="submission" date="2019-01" db="UniProtKB">
        <authorList>
            <consortium name="EnsemblPlants"/>
        </authorList>
    </citation>
    <scope>IDENTIFICATION</scope>
    <source>
        <strain evidence="17">cv. Heinz 1706</strain>
    </source>
</reference>
<evidence type="ECO:0000313" key="17">
    <source>
        <dbReference type="EnsemblPlants" id="Solyc02g062750.3.1"/>
    </source>
</evidence>
<dbReference type="CDD" id="cd17358">
    <property type="entry name" value="MFS_GLUT6_8_Class3_like"/>
    <property type="match status" value="1"/>
</dbReference>
<feature type="domain" description="Major facilitator superfamily (MFS) profile" evidence="16">
    <location>
        <begin position="83"/>
        <end position="504"/>
    </location>
</feature>
<dbReference type="Gene3D" id="3.30.50.10">
    <property type="entry name" value="Erythroid Transcription Factor GATA-1, subunit A"/>
    <property type="match status" value="1"/>
</dbReference>
<feature type="transmembrane region" description="Helical" evidence="14">
    <location>
        <begin position="148"/>
        <end position="166"/>
    </location>
</feature>
<dbReference type="OMA" id="MMESSAQ"/>
<feature type="transmembrane region" description="Helical" evidence="14">
    <location>
        <begin position="312"/>
        <end position="335"/>
    </location>
</feature>
<protein>
    <recommendedName>
        <fullName evidence="19">GATA-type domain-containing protein</fullName>
    </recommendedName>
</protein>
<dbReference type="CDD" id="cd00202">
    <property type="entry name" value="ZnF_GATA"/>
    <property type="match status" value="1"/>
</dbReference>
<dbReference type="GO" id="GO:0008270">
    <property type="term" value="F:zinc ion binding"/>
    <property type="evidence" value="ECO:0007669"/>
    <property type="project" value="UniProtKB-KW"/>
</dbReference>
<dbReference type="SMART" id="SM00401">
    <property type="entry name" value="ZnF_GATA"/>
    <property type="match status" value="1"/>
</dbReference>
<accession>A0A3Q7EZE1</accession>
<keyword evidence="12" id="KW-0479">Metal-binding</keyword>
<comment type="similarity">
    <text evidence="11">Belongs to the major facilitator superfamily. Phosphate:H(+) symporter (TC 2.A.1.9) family.</text>
</comment>
<keyword evidence="4" id="KW-0762">Sugar transport</keyword>
<evidence type="ECO:0000256" key="6">
    <source>
        <dbReference type="ARBA" id="ARBA00022989"/>
    </source>
</evidence>
<dbReference type="SUPFAM" id="SSF57716">
    <property type="entry name" value="Glucocorticoid receptor-like (DNA-binding domain)"/>
    <property type="match status" value="1"/>
</dbReference>
<evidence type="ECO:0000256" key="3">
    <source>
        <dbReference type="ARBA" id="ARBA00022448"/>
    </source>
</evidence>
<keyword evidence="9 14" id="KW-0472">Membrane</keyword>
<dbReference type="STRING" id="4081.A0A3Q7EZE1"/>
<feature type="transmembrane region" description="Helical" evidence="14">
    <location>
        <begin position="451"/>
        <end position="477"/>
    </location>
</feature>
<evidence type="ECO:0000256" key="2">
    <source>
        <dbReference type="ARBA" id="ARBA00010992"/>
    </source>
</evidence>
<dbReference type="InterPro" id="IPR050549">
    <property type="entry name" value="MFS_Trehalose_Transporter"/>
</dbReference>
<keyword evidence="18" id="KW-1185">Reference proteome</keyword>
<dbReference type="GO" id="GO:0043565">
    <property type="term" value="F:sequence-specific DNA binding"/>
    <property type="evidence" value="ECO:0007669"/>
    <property type="project" value="InterPro"/>
</dbReference>
<dbReference type="InterPro" id="IPR020846">
    <property type="entry name" value="MFS_dom"/>
</dbReference>
<dbReference type="PRINTS" id="PR00171">
    <property type="entry name" value="SUGRTRNSPORT"/>
</dbReference>
<feature type="compositionally biased region" description="Basic and acidic residues" evidence="13">
    <location>
        <begin position="488"/>
        <end position="503"/>
    </location>
</feature>
<dbReference type="InParanoid" id="A0A3Q7EZE1"/>
<keyword evidence="10" id="KW-0804">Transcription</keyword>
<dbReference type="PaxDb" id="4081-Solyc02g062750.2.1"/>
<dbReference type="GO" id="GO:0022857">
    <property type="term" value="F:transmembrane transporter activity"/>
    <property type="evidence" value="ECO:0000318"/>
    <property type="project" value="GO_Central"/>
</dbReference>
<sequence length="665" mass="72487">MSFREDYASNSDENSIRKPLLLPTTKGKDIARTSFRDDSVISEDGLRKPLLHTGSWYRMGSRQSSMMESSAQILRESVSVYLCVLIVALGSFLFGFTLGYTNPTQSDIMNDLELSISEFSIFGSLANVGAMVGAIASGQISEYIGRKGTLMIAALPSISGWFAISIARDTSFLYMGRLMGGFGVGIISYVVPVYISEISPQNMRGVLGSINNLCLTVGIMVAYLLGLFASWRMLAVIGMLPCMILIPGLFFIPESPRWLAKMGNFEDFETSLQVLRGFDTDISLEINEIKKSVGSSSKKATIHFSELKRRRYYYPLLIGIGLLSLQQLSGINGILMYSSNIFKSAGVSSSKAATFGLGAIQVIATAIAASLVDKAGRRVLLIISSSLMTVSSFLVATAFYLKDFAPKSWHPALGILSLVGLVVLVMAFALGLGSIPWIIMSEILPVDIKSLGGSVATLANWLTSWVVTMTANLLLSWSEGGTPSTRLSNDERRLHDSSHEPQRRSSSYMSKCWNLLQNKNNHTSSTHHHKSGRGSSNNNVNSSSSNNIADPLVARRCANCDTTSTPLWRNGPRGPKSLCNACGIRFKKEERRASAAAAANGIGIGSESSTQHTINGSWVHHSQGQKMPCYTSAYGNHEFRFIEDHDDRDSDNAISFWPFLASQHC</sequence>
<dbReference type="PANTHER" id="PTHR48021:SF4">
    <property type="entry name" value="SUGAR TRANSPORTER ERD6-LIKE 4"/>
    <property type="match status" value="1"/>
</dbReference>
<feature type="transmembrane region" description="Helical" evidence="14">
    <location>
        <begin position="119"/>
        <end position="136"/>
    </location>
</feature>
<dbReference type="Proteomes" id="UP000004994">
    <property type="component" value="Chromosome 2"/>
</dbReference>
<reference evidence="17" key="1">
    <citation type="journal article" date="2012" name="Nature">
        <title>The tomato genome sequence provides insights into fleshy fruit evolution.</title>
        <authorList>
            <consortium name="Tomato Genome Consortium"/>
        </authorList>
    </citation>
    <scope>NUCLEOTIDE SEQUENCE [LARGE SCALE GENOMIC DNA]</scope>
    <source>
        <strain evidence="17">cv. Heinz 1706</strain>
    </source>
</reference>
<comment type="subcellular location">
    <subcellularLocation>
        <location evidence="1">Membrane</location>
        <topology evidence="1">Multi-pass membrane protein</topology>
    </subcellularLocation>
</comment>
<keyword evidence="7" id="KW-0805">Transcription regulation</keyword>
<dbReference type="InterPro" id="IPR044775">
    <property type="entry name" value="MFS_ERD6/Tret1-like"/>
</dbReference>
<feature type="compositionally biased region" description="Low complexity" evidence="13">
    <location>
        <begin position="535"/>
        <end position="547"/>
    </location>
</feature>
<evidence type="ECO:0000259" key="16">
    <source>
        <dbReference type="PROSITE" id="PS50850"/>
    </source>
</evidence>
<evidence type="ECO:0000256" key="7">
    <source>
        <dbReference type="ARBA" id="ARBA00023015"/>
    </source>
</evidence>
<feature type="transmembrane region" description="Helical" evidence="14">
    <location>
        <begin position="231"/>
        <end position="252"/>
    </location>
</feature>
<evidence type="ECO:0000256" key="13">
    <source>
        <dbReference type="SAM" id="MobiDB-lite"/>
    </source>
</evidence>
<keyword evidence="8" id="KW-0238">DNA-binding</keyword>
<organism evidence="17">
    <name type="scientific">Solanum lycopersicum</name>
    <name type="common">Tomato</name>
    <name type="synonym">Lycopersicon esculentum</name>
    <dbReference type="NCBI Taxonomy" id="4081"/>
    <lineage>
        <taxon>Eukaryota</taxon>
        <taxon>Viridiplantae</taxon>
        <taxon>Streptophyta</taxon>
        <taxon>Embryophyta</taxon>
        <taxon>Tracheophyta</taxon>
        <taxon>Spermatophyta</taxon>
        <taxon>Magnoliopsida</taxon>
        <taxon>eudicotyledons</taxon>
        <taxon>Gunneridae</taxon>
        <taxon>Pentapetalae</taxon>
        <taxon>asterids</taxon>
        <taxon>lamiids</taxon>
        <taxon>Solanales</taxon>
        <taxon>Solanaceae</taxon>
        <taxon>Solanoideae</taxon>
        <taxon>Solaneae</taxon>
        <taxon>Solanum</taxon>
        <taxon>Solanum subgen. Lycopersicon</taxon>
    </lineage>
</organism>
<dbReference type="EnsemblPlants" id="Solyc02g062750.3.1">
    <property type="protein sequence ID" value="Solyc02g062750.3.1"/>
    <property type="gene ID" value="Solyc02g062750.3"/>
</dbReference>
<evidence type="ECO:0000256" key="5">
    <source>
        <dbReference type="ARBA" id="ARBA00022692"/>
    </source>
</evidence>
<dbReference type="InterPro" id="IPR003663">
    <property type="entry name" value="Sugar/inositol_transpt"/>
</dbReference>
<feature type="transmembrane region" description="Helical" evidence="14">
    <location>
        <begin position="355"/>
        <end position="372"/>
    </location>
</feature>
<dbReference type="InterPro" id="IPR000679">
    <property type="entry name" value="Znf_GATA"/>
</dbReference>
<evidence type="ECO:0000256" key="1">
    <source>
        <dbReference type="ARBA" id="ARBA00004141"/>
    </source>
</evidence>
<dbReference type="PROSITE" id="PS50850">
    <property type="entry name" value="MFS"/>
    <property type="match status" value="1"/>
</dbReference>
<dbReference type="InterPro" id="IPR013088">
    <property type="entry name" value="Znf_NHR/GATA"/>
</dbReference>
<dbReference type="PROSITE" id="PS00216">
    <property type="entry name" value="SUGAR_TRANSPORT_1"/>
    <property type="match status" value="1"/>
</dbReference>
<proteinExistence type="inferred from homology"/>
<dbReference type="GO" id="GO:0016020">
    <property type="term" value="C:membrane"/>
    <property type="evidence" value="ECO:0000318"/>
    <property type="project" value="GO_Central"/>
</dbReference>
<feature type="transmembrane region" description="Helical" evidence="14">
    <location>
        <begin position="413"/>
        <end position="439"/>
    </location>
</feature>
<keyword evidence="12" id="KW-0862">Zinc</keyword>